<dbReference type="PANTHER" id="PTHR32026:SF10">
    <property type="entry name" value="METHYLTRANSFERASE-LIKE PROTEIN 24-RELATED"/>
    <property type="match status" value="1"/>
</dbReference>
<sequence length="317" mass="36323">MTTYAKWFAAVLTTGAAVCVVMWISMPIPKVYPIYAQINLESPIYVDDAPPGVDAHNSRKIDNNVERAAGMVGNLAQKIDISDDESVICSHKALKTPDAFHKFLSNTSSECGSLAQLPPEYTPRHNIRGNWMCTTPKYLTRGDCLIYFFVDGLDTSFAEKAHERMNCKVFVFEPHEREGQLRSDAVKFYHKTIMVNQNDKGKIKMVYNQLMTLMKSLNHHDSQIDLLKIDTTQGEELIILGNIFFAPRPLYLDIKQISYAIHLRAGITTELQLHWLYFELLQCHDFRLVRTDVAEYEDELKPGSKVKVYEVLWVKKQ</sequence>
<keyword evidence="3" id="KW-0808">Transferase</keyword>
<keyword evidence="1" id="KW-0472">Membrane</keyword>
<dbReference type="EMBL" id="QCYY01002382">
    <property type="protein sequence ID" value="ROT70802.1"/>
    <property type="molecule type" value="Genomic_DNA"/>
</dbReference>
<dbReference type="GO" id="GO:0032259">
    <property type="term" value="P:methylation"/>
    <property type="evidence" value="ECO:0007669"/>
    <property type="project" value="UniProtKB-KW"/>
</dbReference>
<comment type="caution">
    <text evidence="3">The sequence shown here is derived from an EMBL/GenBank/DDBJ whole genome shotgun (WGS) entry which is preliminary data.</text>
</comment>
<keyword evidence="4" id="KW-1185">Reference proteome</keyword>
<reference evidence="3 4" key="2">
    <citation type="submission" date="2019-01" db="EMBL/GenBank/DDBJ databases">
        <title>The decoding of complex shrimp genome reveals the adaptation for benthos swimmer, frequently molting mechanism and breeding impact on genome.</title>
        <authorList>
            <person name="Sun Y."/>
            <person name="Gao Y."/>
            <person name="Yu Y."/>
        </authorList>
    </citation>
    <scope>NUCLEOTIDE SEQUENCE [LARGE SCALE GENOMIC DNA]</scope>
    <source>
        <tissue evidence="3">Muscle</tissue>
    </source>
</reference>
<dbReference type="AlphaFoldDB" id="A0A3R7NZ14"/>
<evidence type="ECO:0000313" key="4">
    <source>
        <dbReference type="Proteomes" id="UP000283509"/>
    </source>
</evidence>
<organism evidence="3 4">
    <name type="scientific">Penaeus vannamei</name>
    <name type="common">Whiteleg shrimp</name>
    <name type="synonym">Litopenaeus vannamei</name>
    <dbReference type="NCBI Taxonomy" id="6689"/>
    <lineage>
        <taxon>Eukaryota</taxon>
        <taxon>Metazoa</taxon>
        <taxon>Ecdysozoa</taxon>
        <taxon>Arthropoda</taxon>
        <taxon>Crustacea</taxon>
        <taxon>Multicrustacea</taxon>
        <taxon>Malacostraca</taxon>
        <taxon>Eumalacostraca</taxon>
        <taxon>Eucarida</taxon>
        <taxon>Decapoda</taxon>
        <taxon>Dendrobranchiata</taxon>
        <taxon>Penaeoidea</taxon>
        <taxon>Penaeidae</taxon>
        <taxon>Penaeus</taxon>
    </lineage>
</organism>
<dbReference type="Proteomes" id="UP000283509">
    <property type="component" value="Unassembled WGS sequence"/>
</dbReference>
<proteinExistence type="predicted"/>
<dbReference type="PANTHER" id="PTHR32026">
    <property type="entry name" value="METHYLTRANSFERASE-LIKE PROTEIN 24"/>
    <property type="match status" value="1"/>
</dbReference>
<reference evidence="3 4" key="1">
    <citation type="submission" date="2018-04" db="EMBL/GenBank/DDBJ databases">
        <authorList>
            <person name="Zhang X."/>
            <person name="Yuan J."/>
            <person name="Li F."/>
            <person name="Xiang J."/>
        </authorList>
    </citation>
    <scope>NUCLEOTIDE SEQUENCE [LARGE SCALE GENOMIC DNA]</scope>
    <source>
        <tissue evidence="3">Muscle</tissue>
    </source>
</reference>
<feature type="domain" description="Methyltransferase" evidence="2">
    <location>
        <begin position="128"/>
        <end position="235"/>
    </location>
</feature>
<evidence type="ECO:0000313" key="3">
    <source>
        <dbReference type="EMBL" id="ROT70802.1"/>
    </source>
</evidence>
<gene>
    <name evidence="3" type="ORF">C7M84_010904</name>
</gene>
<evidence type="ECO:0000259" key="2">
    <source>
        <dbReference type="Pfam" id="PF13383"/>
    </source>
</evidence>
<dbReference type="OrthoDB" id="38237at2759"/>
<dbReference type="Pfam" id="PF13383">
    <property type="entry name" value="Methyltransf_22"/>
    <property type="match status" value="1"/>
</dbReference>
<keyword evidence="1" id="KW-1133">Transmembrane helix</keyword>
<keyword evidence="1" id="KW-0812">Transmembrane</keyword>
<protein>
    <submittedName>
        <fullName evidence="3">Putative methyltransferase-like protein 24 isoform X1</fullName>
    </submittedName>
</protein>
<feature type="transmembrane region" description="Helical" evidence="1">
    <location>
        <begin position="7"/>
        <end position="26"/>
    </location>
</feature>
<keyword evidence="3" id="KW-0489">Methyltransferase</keyword>
<accession>A0A3R7NZ14</accession>
<dbReference type="InterPro" id="IPR026913">
    <property type="entry name" value="METTL24"/>
</dbReference>
<dbReference type="InterPro" id="IPR025714">
    <property type="entry name" value="Methyltranfer_dom"/>
</dbReference>
<name>A0A3R7NZ14_PENVA</name>
<evidence type="ECO:0000256" key="1">
    <source>
        <dbReference type="SAM" id="Phobius"/>
    </source>
</evidence>
<dbReference type="GO" id="GO:0008168">
    <property type="term" value="F:methyltransferase activity"/>
    <property type="evidence" value="ECO:0007669"/>
    <property type="project" value="UniProtKB-KW"/>
</dbReference>